<gene>
    <name evidence="1" type="ORF">RCL2_000813800</name>
</gene>
<dbReference type="EMBL" id="BLAL01000053">
    <property type="protein sequence ID" value="GES80877.1"/>
    <property type="molecule type" value="Genomic_DNA"/>
</dbReference>
<name>A0A8H3L3N5_9GLOM</name>
<keyword evidence="1" id="KW-0808">Transferase</keyword>
<organism evidence="1 2">
    <name type="scientific">Rhizophagus clarus</name>
    <dbReference type="NCBI Taxonomy" id="94130"/>
    <lineage>
        <taxon>Eukaryota</taxon>
        <taxon>Fungi</taxon>
        <taxon>Fungi incertae sedis</taxon>
        <taxon>Mucoromycota</taxon>
        <taxon>Glomeromycotina</taxon>
        <taxon>Glomeromycetes</taxon>
        <taxon>Glomerales</taxon>
        <taxon>Glomeraceae</taxon>
        <taxon>Rhizophagus</taxon>
    </lineage>
</organism>
<dbReference type="AlphaFoldDB" id="A0A8H3L3N5"/>
<evidence type="ECO:0000313" key="2">
    <source>
        <dbReference type="Proteomes" id="UP000615446"/>
    </source>
</evidence>
<protein>
    <submittedName>
        <fullName evidence="1">Kinase-like domain-containing protein</fullName>
    </submittedName>
</protein>
<keyword evidence="1" id="KW-0418">Kinase</keyword>
<comment type="caution">
    <text evidence="1">The sequence shown here is derived from an EMBL/GenBank/DDBJ whole genome shotgun (WGS) entry which is preliminary data.</text>
</comment>
<dbReference type="Proteomes" id="UP000615446">
    <property type="component" value="Unassembled WGS sequence"/>
</dbReference>
<evidence type="ECO:0000313" key="1">
    <source>
        <dbReference type="EMBL" id="GES80877.1"/>
    </source>
</evidence>
<accession>A0A8H3L3N5</accession>
<reference evidence="1" key="1">
    <citation type="submission" date="2019-10" db="EMBL/GenBank/DDBJ databases">
        <title>Conservation and host-specific expression of non-tandemly repeated heterogenous ribosome RNA gene in arbuscular mycorrhizal fungi.</title>
        <authorList>
            <person name="Maeda T."/>
            <person name="Kobayashi Y."/>
            <person name="Nakagawa T."/>
            <person name="Ezawa T."/>
            <person name="Yamaguchi K."/>
            <person name="Bino T."/>
            <person name="Nishimoto Y."/>
            <person name="Shigenobu S."/>
            <person name="Kawaguchi M."/>
        </authorList>
    </citation>
    <scope>NUCLEOTIDE SEQUENCE</scope>
    <source>
        <strain evidence="1">HR1</strain>
    </source>
</reference>
<dbReference type="OrthoDB" id="2432957at2759"/>
<proteinExistence type="predicted"/>
<dbReference type="GO" id="GO:0016301">
    <property type="term" value="F:kinase activity"/>
    <property type="evidence" value="ECO:0007669"/>
    <property type="project" value="UniProtKB-KW"/>
</dbReference>
<sequence length="67" mass="8164">MQKLIYDDVYKFPYPSFLEWVPFDRLENTKQIGEGDSATWIDVENLNELKTHWNYNEQCNELLNFME</sequence>